<dbReference type="Pfam" id="PF00753">
    <property type="entry name" value="Lactamase_B"/>
    <property type="match status" value="1"/>
</dbReference>
<dbReference type="InterPro" id="IPR036866">
    <property type="entry name" value="RibonucZ/Hydroxyglut_hydro"/>
</dbReference>
<dbReference type="GO" id="GO:0050313">
    <property type="term" value="F:sulfur dioxygenase activity"/>
    <property type="evidence" value="ECO:0007669"/>
    <property type="project" value="InterPro"/>
</dbReference>
<dbReference type="InterPro" id="IPR051682">
    <property type="entry name" value="Mito_Persulfide_Diox"/>
</dbReference>
<dbReference type="GO" id="GO:0046872">
    <property type="term" value="F:metal ion binding"/>
    <property type="evidence" value="ECO:0007669"/>
    <property type="project" value="UniProtKB-KW"/>
</dbReference>
<dbReference type="STRING" id="1280954.HPO_02027"/>
<dbReference type="CDD" id="cd07724">
    <property type="entry name" value="POD-like_MBL-fold"/>
    <property type="match status" value="1"/>
</dbReference>
<dbReference type="EMBL" id="ARYM01000002">
    <property type="protein sequence ID" value="KDA00153.1"/>
    <property type="molecule type" value="Genomic_DNA"/>
</dbReference>
<dbReference type="PANTHER" id="PTHR43084:SF1">
    <property type="entry name" value="PERSULFIDE DIOXYGENASE ETHE1, MITOCHONDRIAL"/>
    <property type="match status" value="1"/>
</dbReference>
<evidence type="ECO:0000313" key="3">
    <source>
        <dbReference type="EMBL" id="KDA00153.1"/>
    </source>
</evidence>
<dbReference type="Gene3D" id="3.60.15.10">
    <property type="entry name" value="Ribonuclease Z/Hydroxyacylglutathione hydrolase-like"/>
    <property type="match status" value="1"/>
</dbReference>
<dbReference type="GO" id="GO:0006749">
    <property type="term" value="P:glutathione metabolic process"/>
    <property type="evidence" value="ECO:0007669"/>
    <property type="project" value="InterPro"/>
</dbReference>
<accession>A0A062VI48</accession>
<dbReference type="InterPro" id="IPR001279">
    <property type="entry name" value="Metallo-B-lactamas"/>
</dbReference>
<dbReference type="SMART" id="SM00849">
    <property type="entry name" value="Lactamase_B"/>
    <property type="match status" value="1"/>
</dbReference>
<sequence length="287" mass="31201">MPEIKAFFDTATNTVTYLVWDGATRQAAIIDPVLDFDPAPARLSTKSADDVLAAAEAEGLNIVWALDTHAHADHLSAADYIRQKTGAKIGIGAHITEVQKTFRPMFGPTSDAPDETVFDALFHEGDEIPLGNETIRVLHTPGHTAACLTYLIGDAAFVGDTVFMPDYGTARADFPGGDAHALYRSIRKLLALSPETRIFTGHDYLPKGRDTHAWEATVGEHRAANVHMHEGVSEEAFVAMRTARDQTLSAPRLILPSLQVNIRAGRLPPAESDGQTYLRLPVNRLGK</sequence>
<organism evidence="3 4">
    <name type="scientific">Hyphomonas polymorpha PS728</name>
    <dbReference type="NCBI Taxonomy" id="1280954"/>
    <lineage>
        <taxon>Bacteria</taxon>
        <taxon>Pseudomonadati</taxon>
        <taxon>Pseudomonadota</taxon>
        <taxon>Alphaproteobacteria</taxon>
        <taxon>Hyphomonadales</taxon>
        <taxon>Hyphomonadaceae</taxon>
        <taxon>Hyphomonas</taxon>
    </lineage>
</organism>
<feature type="domain" description="Metallo-beta-lactamase" evidence="2">
    <location>
        <begin position="13"/>
        <end position="202"/>
    </location>
</feature>
<dbReference type="SUPFAM" id="SSF56281">
    <property type="entry name" value="Metallo-hydrolase/oxidoreductase"/>
    <property type="match status" value="1"/>
</dbReference>
<dbReference type="RefSeq" id="WP_051612178.1">
    <property type="nucleotide sequence ID" value="NZ_ARYM01000002.1"/>
</dbReference>
<dbReference type="Proteomes" id="UP000027100">
    <property type="component" value="Unassembled WGS sequence"/>
</dbReference>
<evidence type="ECO:0000256" key="1">
    <source>
        <dbReference type="ARBA" id="ARBA00022723"/>
    </source>
</evidence>
<gene>
    <name evidence="3" type="ORF">HPO_02027</name>
</gene>
<evidence type="ECO:0000313" key="4">
    <source>
        <dbReference type="Proteomes" id="UP000027100"/>
    </source>
</evidence>
<dbReference type="GO" id="GO:0070813">
    <property type="term" value="P:hydrogen sulfide metabolic process"/>
    <property type="evidence" value="ECO:0007669"/>
    <property type="project" value="TreeGrafter"/>
</dbReference>
<name>A0A062VI48_9PROT</name>
<reference evidence="3 4" key="1">
    <citation type="journal article" date="2014" name="Antonie Van Leeuwenhoek">
        <title>Hyphomonas beringensis sp. nov. and Hyphomonas chukchiensis sp. nov., isolated from surface seawater of the Bering Sea and Chukchi Sea.</title>
        <authorList>
            <person name="Li C."/>
            <person name="Lai Q."/>
            <person name="Li G."/>
            <person name="Dong C."/>
            <person name="Wang J."/>
            <person name="Liao Y."/>
            <person name="Shao Z."/>
        </authorList>
    </citation>
    <scope>NUCLEOTIDE SEQUENCE [LARGE SCALE GENOMIC DNA]</scope>
    <source>
        <strain evidence="3 4">PS728</strain>
    </source>
</reference>
<comment type="caution">
    <text evidence="3">The sequence shown here is derived from an EMBL/GenBank/DDBJ whole genome shotgun (WGS) entry which is preliminary data.</text>
</comment>
<dbReference type="PANTHER" id="PTHR43084">
    <property type="entry name" value="PERSULFIDE DIOXYGENASE ETHE1"/>
    <property type="match status" value="1"/>
</dbReference>
<proteinExistence type="predicted"/>
<evidence type="ECO:0000259" key="2">
    <source>
        <dbReference type="SMART" id="SM00849"/>
    </source>
</evidence>
<keyword evidence="1" id="KW-0479">Metal-binding</keyword>
<dbReference type="OrthoDB" id="9784009at2"/>
<protein>
    <submittedName>
        <fullName evidence="3">Metallo-beta-lactamase superfamily protein</fullName>
    </submittedName>
</protein>
<dbReference type="AlphaFoldDB" id="A0A062VI48"/>
<keyword evidence="4" id="KW-1185">Reference proteome</keyword>
<dbReference type="eggNOG" id="COG0491">
    <property type="taxonomic scope" value="Bacteria"/>
</dbReference>
<dbReference type="InterPro" id="IPR044528">
    <property type="entry name" value="POD-like_MBL-fold"/>
</dbReference>
<dbReference type="PATRIC" id="fig|1280954.3.peg.416"/>